<proteinExistence type="predicted"/>
<protein>
    <submittedName>
        <fullName evidence="1">Uncharacterized protein</fullName>
    </submittedName>
</protein>
<name>A0A1X0XRV1_MYCSI</name>
<reference evidence="1 2" key="1">
    <citation type="submission" date="2017-03" db="EMBL/GenBank/DDBJ databases">
        <title>Genomic insights into Mycobacterium simiae human colonization.</title>
        <authorList>
            <person name="Steffani J.L."/>
            <person name="Brunck M.E."/>
            <person name="Cruz E."/>
            <person name="Montiel R."/>
            <person name="Barona F."/>
        </authorList>
    </citation>
    <scope>NUCLEOTIDE SEQUENCE [LARGE SCALE GENOMIC DNA]</scope>
    <source>
        <strain evidence="1 2">MsiGto</strain>
    </source>
</reference>
<dbReference type="RefSeq" id="WP_061559545.1">
    <property type="nucleotide sequence ID" value="NZ_MZZM01000030.1"/>
</dbReference>
<evidence type="ECO:0000313" key="1">
    <source>
        <dbReference type="EMBL" id="ORJ55577.1"/>
    </source>
</evidence>
<comment type="caution">
    <text evidence="1">The sequence shown here is derived from an EMBL/GenBank/DDBJ whole genome shotgun (WGS) entry which is preliminary data.</text>
</comment>
<dbReference type="AlphaFoldDB" id="A0A1X0XRV1"/>
<gene>
    <name evidence="1" type="ORF">B5M45_24785</name>
</gene>
<dbReference type="Gene3D" id="1.10.287.1060">
    <property type="entry name" value="ESAT-6-like"/>
    <property type="match status" value="1"/>
</dbReference>
<evidence type="ECO:0000313" key="2">
    <source>
        <dbReference type="Proteomes" id="UP000193040"/>
    </source>
</evidence>
<dbReference type="Proteomes" id="UP000193040">
    <property type="component" value="Unassembled WGS sequence"/>
</dbReference>
<dbReference type="EMBL" id="MZZM01000030">
    <property type="protein sequence ID" value="ORJ55577.1"/>
    <property type="molecule type" value="Genomic_DNA"/>
</dbReference>
<accession>A0A1X0XRV1</accession>
<organism evidence="1 2">
    <name type="scientific">Mycobacterium simiae</name>
    <name type="common">Mycobacterium habana</name>
    <dbReference type="NCBI Taxonomy" id="1784"/>
    <lineage>
        <taxon>Bacteria</taxon>
        <taxon>Bacillati</taxon>
        <taxon>Actinomycetota</taxon>
        <taxon>Actinomycetes</taxon>
        <taxon>Mycobacteriales</taxon>
        <taxon>Mycobacteriaceae</taxon>
        <taxon>Mycobacterium</taxon>
        <taxon>Mycobacterium simiae complex</taxon>
    </lineage>
</organism>
<keyword evidence="2" id="KW-1185">Reference proteome</keyword>
<sequence>MTIQHYRSDSCTDEFGVRRTGDILAVGDFWAATDRAEYQEFITQLGLNIHAVYQRANFDPHRP</sequence>